<dbReference type="RefSeq" id="WP_205722920.1">
    <property type="nucleotide sequence ID" value="NZ_CP070608.1"/>
</dbReference>
<dbReference type="AlphaFoldDB" id="A0A975A1K3"/>
<gene>
    <name evidence="2" type="ORF">JR347_04835</name>
</gene>
<dbReference type="Pfam" id="PF00535">
    <property type="entry name" value="Glycos_transf_2"/>
    <property type="match status" value="1"/>
</dbReference>
<dbReference type="EMBL" id="CP070608">
    <property type="protein sequence ID" value="QSE98406.1"/>
    <property type="molecule type" value="Genomic_DNA"/>
</dbReference>
<dbReference type="Proteomes" id="UP000662783">
    <property type="component" value="Chromosome"/>
</dbReference>
<dbReference type="InterPro" id="IPR029044">
    <property type="entry name" value="Nucleotide-diphossugar_trans"/>
</dbReference>
<feature type="domain" description="Glycosyltransferase 2-like" evidence="1">
    <location>
        <begin position="36"/>
        <end position="158"/>
    </location>
</feature>
<dbReference type="KEGG" id="fuv:JR347_04835"/>
<sequence length="596" mass="69507">MDKNIEESLIEAINRLENLNSTSSHLIEIKNEPLISVIMTTYNVENYVLESIQSILSQTYKNLELIIVDDASSDNTVEIIKELNDPRIQLYRNKVNCGTYYSKNFGLTQARGRYIAIQDSDDISDKDRLKKQVGFLESFETKQFVLCQYTRFDNDGNHLIAPRLAFQSSMIRKTVFDDLGFYDTVRVAADDEFNARMMKFYGNGARGTIEELLYFNRSREDSLTSTIEIGSTPRTAYVENYKKWHTSISGKNELFIEYPQKQRPFPVDDKIKVRYTEKLEPEVNISEVTLKGRQITGSMVTIPSRESILEQVVNAILPQVDVLQIYLNNFDDVPNYLKLDKVDIFRSQEHGDLADNGKFYSPPKNGFHLTFDDDILYPSDYVKTLLSKLKDYQYSAAIGSHGIELKEGFKRYYDMSSREVFSFYRETPEDRYVHIIGTGTLGYHTSLLNFDLSEVDKTHMIDIFFGLHCQKNSIPLICIEHPEAWMQEIETPTDTRIFDNFSKNDADQTALVKSIAWNYNYLDFDIKDNIDLNLTIEERMLRKLEDFGKRLIENERTIVNQKRTIEKQQNDLAWYARTFDHLPKWFLKIGGIFRRF</sequence>
<evidence type="ECO:0000313" key="3">
    <source>
        <dbReference type="Proteomes" id="UP000662783"/>
    </source>
</evidence>
<dbReference type="CDD" id="cd00761">
    <property type="entry name" value="Glyco_tranf_GTA_type"/>
    <property type="match status" value="1"/>
</dbReference>
<dbReference type="PANTHER" id="PTHR22916:SF3">
    <property type="entry name" value="UDP-GLCNAC:BETAGAL BETA-1,3-N-ACETYLGLUCOSAMINYLTRANSFERASE-LIKE PROTEIN 1"/>
    <property type="match status" value="1"/>
</dbReference>
<dbReference type="SUPFAM" id="SSF53448">
    <property type="entry name" value="Nucleotide-diphospho-sugar transferases"/>
    <property type="match status" value="2"/>
</dbReference>
<dbReference type="InterPro" id="IPR001173">
    <property type="entry name" value="Glyco_trans_2-like"/>
</dbReference>
<organism evidence="2 3">
    <name type="scientific">Fulvivirga lutea</name>
    <dbReference type="NCBI Taxonomy" id="2810512"/>
    <lineage>
        <taxon>Bacteria</taxon>
        <taxon>Pseudomonadati</taxon>
        <taxon>Bacteroidota</taxon>
        <taxon>Cytophagia</taxon>
        <taxon>Cytophagales</taxon>
        <taxon>Fulvivirgaceae</taxon>
        <taxon>Fulvivirga</taxon>
    </lineage>
</organism>
<dbReference type="Gene3D" id="3.90.550.10">
    <property type="entry name" value="Spore Coat Polysaccharide Biosynthesis Protein SpsA, Chain A"/>
    <property type="match status" value="1"/>
</dbReference>
<proteinExistence type="predicted"/>
<reference evidence="2" key="1">
    <citation type="submission" date="2021-02" db="EMBL/GenBank/DDBJ databases">
        <title>Fulvivirga sp. S481 isolated from sea water.</title>
        <authorList>
            <person name="Bae S.S."/>
            <person name="Baek K."/>
        </authorList>
    </citation>
    <scope>NUCLEOTIDE SEQUENCE</scope>
    <source>
        <strain evidence="2">S481</strain>
    </source>
</reference>
<protein>
    <submittedName>
        <fullName evidence="2">Glycosyltransferase family 2 protein</fullName>
    </submittedName>
</protein>
<evidence type="ECO:0000259" key="1">
    <source>
        <dbReference type="Pfam" id="PF00535"/>
    </source>
</evidence>
<evidence type="ECO:0000313" key="2">
    <source>
        <dbReference type="EMBL" id="QSE98406.1"/>
    </source>
</evidence>
<accession>A0A975A1K3</accession>
<dbReference type="GO" id="GO:0016758">
    <property type="term" value="F:hexosyltransferase activity"/>
    <property type="evidence" value="ECO:0007669"/>
    <property type="project" value="UniProtKB-ARBA"/>
</dbReference>
<dbReference type="PANTHER" id="PTHR22916">
    <property type="entry name" value="GLYCOSYLTRANSFERASE"/>
    <property type="match status" value="1"/>
</dbReference>
<keyword evidence="3" id="KW-1185">Reference proteome</keyword>
<name>A0A975A1K3_9BACT</name>